<dbReference type="EMBL" id="BAABLK010000031">
    <property type="protein sequence ID" value="GAA5227621.1"/>
    <property type="molecule type" value="Genomic_DNA"/>
</dbReference>
<protein>
    <submittedName>
        <fullName evidence="1">Uncharacterized protein</fullName>
    </submittedName>
</protein>
<dbReference type="Proteomes" id="UP001501257">
    <property type="component" value="Unassembled WGS sequence"/>
</dbReference>
<name>A0ABP9TMK8_9MICC</name>
<evidence type="ECO:0000313" key="1">
    <source>
        <dbReference type="EMBL" id="GAA5227621.1"/>
    </source>
</evidence>
<proteinExistence type="predicted"/>
<accession>A0ABP9TMK8</accession>
<reference evidence="2" key="1">
    <citation type="journal article" date="2019" name="Int. J. Syst. Evol. Microbiol.">
        <title>The Global Catalogue of Microorganisms (GCM) 10K type strain sequencing project: providing services to taxonomists for standard genome sequencing and annotation.</title>
        <authorList>
            <consortium name="The Broad Institute Genomics Platform"/>
            <consortium name="The Broad Institute Genome Sequencing Center for Infectious Disease"/>
            <person name="Wu L."/>
            <person name="Ma J."/>
        </authorList>
    </citation>
    <scope>NUCLEOTIDE SEQUENCE [LARGE SCALE GENOMIC DNA]</scope>
    <source>
        <strain evidence="2">JCM 18952</strain>
    </source>
</reference>
<evidence type="ECO:0000313" key="2">
    <source>
        <dbReference type="Proteomes" id="UP001501257"/>
    </source>
</evidence>
<sequence length="85" mass="9208">MVVDMAGSPSSCPKVRIKAAQLLGVRFEIPGKSGTPVLQQGKQFLAAEDSAHDARGRLQPVAQLLEVQLRARVRRTGRPRSCGTR</sequence>
<organism evidence="1 2">
    <name type="scientific">Paeniglutamicibacter antarcticus</name>
    <dbReference type="NCBI Taxonomy" id="494023"/>
    <lineage>
        <taxon>Bacteria</taxon>
        <taxon>Bacillati</taxon>
        <taxon>Actinomycetota</taxon>
        <taxon>Actinomycetes</taxon>
        <taxon>Micrococcales</taxon>
        <taxon>Micrococcaceae</taxon>
        <taxon>Paeniglutamicibacter</taxon>
    </lineage>
</organism>
<comment type="caution">
    <text evidence="1">The sequence shown here is derived from an EMBL/GenBank/DDBJ whole genome shotgun (WGS) entry which is preliminary data.</text>
</comment>
<gene>
    <name evidence="1" type="ORF">GCM10025778_21540</name>
</gene>
<keyword evidence="2" id="KW-1185">Reference proteome</keyword>